<keyword evidence="3 5" id="KW-0375">Hydrogen ion transport</keyword>
<evidence type="ECO:0000256" key="4">
    <source>
        <dbReference type="ARBA" id="ARBA00023065"/>
    </source>
</evidence>
<comment type="caution">
    <text evidence="6">The sequence shown here is derived from an EMBL/GenBank/DDBJ whole genome shotgun (WGS) entry which is preliminary data.</text>
</comment>
<dbReference type="PANTHER" id="PTHR10137">
    <property type="entry name" value="V-TYPE PROTON ATPASE SUBUNIT C"/>
    <property type="match status" value="1"/>
</dbReference>
<evidence type="ECO:0000256" key="5">
    <source>
        <dbReference type="RuleBase" id="RU364010"/>
    </source>
</evidence>
<evidence type="ECO:0000256" key="3">
    <source>
        <dbReference type="ARBA" id="ARBA00022781"/>
    </source>
</evidence>
<evidence type="ECO:0000256" key="1">
    <source>
        <dbReference type="ARBA" id="ARBA00006138"/>
    </source>
</evidence>
<protein>
    <recommendedName>
        <fullName evidence="5">V-type proton ATPase subunit C</fullName>
    </recommendedName>
</protein>
<comment type="subunit">
    <text evidence="5">V-ATPase is a heteromultimeric enzyme composed of a peripheral catalytic V1 complex (components A to H) attached to an integral membrane V0 proton pore complex.</text>
</comment>
<dbReference type="Pfam" id="PF03223">
    <property type="entry name" value="V-ATPase_C"/>
    <property type="match status" value="1"/>
</dbReference>
<evidence type="ECO:0000313" key="6">
    <source>
        <dbReference type="EMBL" id="KAF8819703.1"/>
    </source>
</evidence>
<dbReference type="CDD" id="cd14785">
    <property type="entry name" value="V-ATPase_C"/>
    <property type="match status" value="1"/>
</dbReference>
<sequence>MALPYVMIGAPLGNSNREAIYSNLKLRTLSNSLCKELCIFDVPLNLKFGSFDSLIRTVDEFPKHDLAVENILRKVQRQAVDINPNQEFKIILQGKSIPIEQYMRRYSWDDSKFPRTRPLRDNLQYLMQTVVNSDENVRAKAAGWMDAKSKSSDISKKENVSFSQRDLVEVLTPAVVKKEDFIETEHLTTLIVYVPRGLETDWLNAYESMQEFVVPRSAKRFDLKEKEGGSLWRIIVFKSVAEAFITSARDRRFIVREFIYQPDGYDSLVQYRTKVEAEKSQQEVFLSRVCAAAFSEVFTSWMHLKAMRMFCESVLRYGVPPRFASFLLKPVNEGKIKRLRKELGMLFKSDGLQDLYTKVYEVWMG</sequence>
<dbReference type="Gene3D" id="3.30.70.100">
    <property type="match status" value="1"/>
</dbReference>
<dbReference type="Gene3D" id="1.20.1460.10">
    <property type="entry name" value="subunit c (vma5p) of the yeast v-atpase, domain 2"/>
    <property type="match status" value="1"/>
</dbReference>
<dbReference type="InterPro" id="IPR004907">
    <property type="entry name" value="ATPase_V1-cplx_csu"/>
</dbReference>
<dbReference type="SUPFAM" id="SSF118203">
    <property type="entry name" value="Vacuolar ATP synthase subunit C"/>
    <property type="match status" value="1"/>
</dbReference>
<dbReference type="PANTHER" id="PTHR10137:SF0">
    <property type="entry name" value="V-TYPE PROTON ATPASE SUBUNIT C"/>
    <property type="match status" value="1"/>
</dbReference>
<comment type="similarity">
    <text evidence="1 5">Belongs to the V-ATPase C subunit family.</text>
</comment>
<proteinExistence type="inferred from homology"/>
<keyword evidence="2 5" id="KW-0813">Transport</keyword>
<evidence type="ECO:0000256" key="2">
    <source>
        <dbReference type="ARBA" id="ARBA00022448"/>
    </source>
</evidence>
<gene>
    <name evidence="6" type="ORF">IE077_004086</name>
</gene>
<dbReference type="Gene3D" id="3.30.70.1180">
    <property type="entry name" value="Vacuolar atp synthase subunit c, domain 1"/>
    <property type="match status" value="1"/>
</dbReference>
<dbReference type="InterPro" id="IPR036132">
    <property type="entry name" value="Vac_ATP_synth_c_sf"/>
</dbReference>
<organism evidence="6 7">
    <name type="scientific">Cardiosporidium cionae</name>
    <dbReference type="NCBI Taxonomy" id="476202"/>
    <lineage>
        <taxon>Eukaryota</taxon>
        <taxon>Sar</taxon>
        <taxon>Alveolata</taxon>
        <taxon>Apicomplexa</taxon>
        <taxon>Aconoidasida</taxon>
        <taxon>Nephromycida</taxon>
        <taxon>Cardiosporidium</taxon>
    </lineage>
</organism>
<dbReference type="Proteomes" id="UP000823046">
    <property type="component" value="Unassembled WGS sequence"/>
</dbReference>
<dbReference type="EMBL" id="JADAQX010000632">
    <property type="protein sequence ID" value="KAF8819703.1"/>
    <property type="molecule type" value="Genomic_DNA"/>
</dbReference>
<accession>A0ABQ7J6T2</accession>
<keyword evidence="4 5" id="KW-0406">Ion transport</keyword>
<comment type="function">
    <text evidence="5">Subunit of the V1 complex of vacuolar(H+)-ATPase (V-ATPase), a multisubunit enzyme composed of a peripheral complex (V1) that hydrolyzes ATP and a membrane integral complex (V0) that translocates protons. V-ATPase is responsible for acidifying and maintaining the pH of intracellular compartments and in some cell types, is targeted to the plasma membrane, where it is responsible for acidifying the extracellular environment. Subunit C is necessary for the assembly of the catalytic sector of the enzyme and is likely to have a specific function in its catalytic activity.</text>
</comment>
<name>A0ABQ7J6T2_9APIC</name>
<reference evidence="6 7" key="1">
    <citation type="journal article" date="2020" name="bioRxiv">
        <title>Metabolic contributions of an alphaproteobacterial endosymbiont in the apicomplexan Cardiosporidium cionae.</title>
        <authorList>
            <person name="Hunter E.S."/>
            <person name="Paight C.J."/>
            <person name="Lane C.E."/>
        </authorList>
    </citation>
    <scope>NUCLEOTIDE SEQUENCE [LARGE SCALE GENOMIC DNA]</scope>
    <source>
        <strain evidence="6">ESH_2018</strain>
    </source>
</reference>
<keyword evidence="7" id="KW-1185">Reference proteome</keyword>
<evidence type="ECO:0000313" key="7">
    <source>
        <dbReference type="Proteomes" id="UP000823046"/>
    </source>
</evidence>